<dbReference type="Proteomes" id="UP000284605">
    <property type="component" value="Unassembled WGS sequence"/>
</dbReference>
<evidence type="ECO:0000313" key="4">
    <source>
        <dbReference type="EMBL" id="RJF86821.1"/>
    </source>
</evidence>
<dbReference type="SMART" id="SM00267">
    <property type="entry name" value="GGDEF"/>
    <property type="match status" value="1"/>
</dbReference>
<keyword evidence="1" id="KW-0812">Transmembrane</keyword>
<dbReference type="SUPFAM" id="SSF141868">
    <property type="entry name" value="EAL domain-like"/>
    <property type="match status" value="1"/>
</dbReference>
<feature type="domain" description="EAL" evidence="2">
    <location>
        <begin position="472"/>
        <end position="721"/>
    </location>
</feature>
<keyword evidence="5" id="KW-1185">Reference proteome</keyword>
<proteinExistence type="predicted"/>
<keyword evidence="1" id="KW-1133">Transmembrane helix</keyword>
<dbReference type="Pfam" id="PF00990">
    <property type="entry name" value="GGDEF"/>
    <property type="match status" value="1"/>
</dbReference>
<accession>A0A418W9W3</accession>
<gene>
    <name evidence="4" type="ORF">D3874_07130</name>
</gene>
<dbReference type="EMBL" id="QYUK01000011">
    <property type="protein sequence ID" value="RJF86821.1"/>
    <property type="molecule type" value="Genomic_DNA"/>
</dbReference>
<dbReference type="SUPFAM" id="SSF55073">
    <property type="entry name" value="Nucleotide cyclase"/>
    <property type="match status" value="1"/>
</dbReference>
<dbReference type="PANTHER" id="PTHR44757:SF10">
    <property type="entry name" value="MEMBRANE PROTEIN"/>
    <property type="match status" value="1"/>
</dbReference>
<dbReference type="Pfam" id="PF05228">
    <property type="entry name" value="CHASE4"/>
    <property type="match status" value="1"/>
</dbReference>
<name>A0A418W9W3_9PROT</name>
<dbReference type="Pfam" id="PF00563">
    <property type="entry name" value="EAL"/>
    <property type="match status" value="1"/>
</dbReference>
<dbReference type="InterPro" id="IPR035919">
    <property type="entry name" value="EAL_sf"/>
</dbReference>
<comment type="caution">
    <text evidence="4">The sequence shown here is derived from an EMBL/GenBank/DDBJ whole genome shotgun (WGS) entry which is preliminary data.</text>
</comment>
<dbReference type="CDD" id="cd01948">
    <property type="entry name" value="EAL"/>
    <property type="match status" value="1"/>
</dbReference>
<feature type="transmembrane region" description="Helical" evidence="1">
    <location>
        <begin position="6"/>
        <end position="30"/>
    </location>
</feature>
<dbReference type="RefSeq" id="WP_119777466.1">
    <property type="nucleotide sequence ID" value="NZ_QYUK01000011.1"/>
</dbReference>
<dbReference type="InterPro" id="IPR043128">
    <property type="entry name" value="Rev_trsase/Diguanyl_cyclase"/>
</dbReference>
<dbReference type="SMART" id="SM00052">
    <property type="entry name" value="EAL"/>
    <property type="match status" value="1"/>
</dbReference>
<dbReference type="InterPro" id="IPR052155">
    <property type="entry name" value="Biofilm_reg_signaling"/>
</dbReference>
<dbReference type="InterPro" id="IPR000160">
    <property type="entry name" value="GGDEF_dom"/>
</dbReference>
<dbReference type="PROSITE" id="PS50887">
    <property type="entry name" value="GGDEF"/>
    <property type="match status" value="1"/>
</dbReference>
<dbReference type="PANTHER" id="PTHR44757">
    <property type="entry name" value="DIGUANYLATE CYCLASE DGCP"/>
    <property type="match status" value="1"/>
</dbReference>
<dbReference type="NCBIfam" id="TIGR00254">
    <property type="entry name" value="GGDEF"/>
    <property type="match status" value="1"/>
</dbReference>
<dbReference type="InterPro" id="IPR007892">
    <property type="entry name" value="CHASE4"/>
</dbReference>
<evidence type="ECO:0000259" key="3">
    <source>
        <dbReference type="PROSITE" id="PS50887"/>
    </source>
</evidence>
<evidence type="ECO:0000256" key="1">
    <source>
        <dbReference type="SAM" id="Phobius"/>
    </source>
</evidence>
<feature type="domain" description="GGDEF" evidence="3">
    <location>
        <begin position="330"/>
        <end position="463"/>
    </location>
</feature>
<dbReference type="Gene3D" id="3.30.70.270">
    <property type="match status" value="1"/>
</dbReference>
<dbReference type="AlphaFoldDB" id="A0A418W9W3"/>
<sequence length="727" mass="78744">MWRGHTLIFSLVGLVILSLILTAGLLLGIAQSQDRRAAEQSIAFADAALARETETLTRMSNDYADWGDAYRHLHQTVDTDWAFDQENFGPSLKPGFNIDYVLVIRPGGETVYGVVDGKLMEPPTSAMLTGGLAELIERAQQVDDEALHAEVGILGLLGQPGRPVLVAAEKLATGNDPTVEATPGPPSVAIFGTELTPERLAALGGQFFLDGLRLAGDGGDAAAAPSRVLHSVDGSTAFTLRWDPAHPGATMLRMVVPWLALGGLLLVLLTWLVVRYAMKSAALLEAGTVRLAAALAQAEHIAVHDFVTGLPNRRGLVQAVGEMLARRDRGPVTFAFVDVDRFKLINDSLGHPTGDRVLSALGQRLRAAVSADDLVARTGGDEFVVVTTHCADRAAAEQLCRTITEIASSPIALDSGIIHLTLSIGVTHVASRVASADELLRQADIAMYRAKAERRGSHRFFDHEMHEEVVSRRALENDLRDALARGEFVLHYQPRFEAATLTLRGVETLLRWQHPVRGLVGPEGIIEVAEDTGLIYELGAWVLRNACLFAAQWPGLTISVNVSTLQLLRGDLPELVQAALRDAGIAPARLELELTESVMFEDRERSREILNELKSLGIRLAVDDFGTGFSSLGYLMYYPFDCLKIDRSFISNLEPEGGARAIVQAMMALGRALNLAVVAEGVETEGQLRLVQTIGCDEVQGFYLSRPLTAGALAEFIRAYDSQPRRA</sequence>
<organism evidence="4 5">
    <name type="scientific">Oleomonas cavernae</name>
    <dbReference type="NCBI Taxonomy" id="2320859"/>
    <lineage>
        <taxon>Bacteria</taxon>
        <taxon>Pseudomonadati</taxon>
        <taxon>Pseudomonadota</taxon>
        <taxon>Alphaproteobacteria</taxon>
        <taxon>Acetobacterales</taxon>
        <taxon>Acetobacteraceae</taxon>
        <taxon>Oleomonas</taxon>
    </lineage>
</organism>
<keyword evidence="1" id="KW-0472">Membrane</keyword>
<feature type="transmembrane region" description="Helical" evidence="1">
    <location>
        <begin position="255"/>
        <end position="274"/>
    </location>
</feature>
<dbReference type="OrthoDB" id="9793210at2"/>
<evidence type="ECO:0000259" key="2">
    <source>
        <dbReference type="PROSITE" id="PS50883"/>
    </source>
</evidence>
<evidence type="ECO:0000313" key="5">
    <source>
        <dbReference type="Proteomes" id="UP000284605"/>
    </source>
</evidence>
<dbReference type="InterPro" id="IPR001633">
    <property type="entry name" value="EAL_dom"/>
</dbReference>
<dbReference type="CDD" id="cd01949">
    <property type="entry name" value="GGDEF"/>
    <property type="match status" value="1"/>
</dbReference>
<protein>
    <submittedName>
        <fullName evidence="4">Bifunctional diguanylate cyclase/phosphodiesterase</fullName>
    </submittedName>
</protein>
<dbReference type="Gene3D" id="3.20.20.450">
    <property type="entry name" value="EAL domain"/>
    <property type="match status" value="1"/>
</dbReference>
<dbReference type="InterPro" id="IPR029787">
    <property type="entry name" value="Nucleotide_cyclase"/>
</dbReference>
<reference evidence="4 5" key="1">
    <citation type="submission" date="2018-09" db="EMBL/GenBank/DDBJ databases">
        <authorList>
            <person name="Zhu H."/>
        </authorList>
    </citation>
    <scope>NUCLEOTIDE SEQUENCE [LARGE SCALE GENOMIC DNA]</scope>
    <source>
        <strain evidence="4 5">K1W22B-8</strain>
    </source>
</reference>
<dbReference type="PROSITE" id="PS50883">
    <property type="entry name" value="EAL"/>
    <property type="match status" value="1"/>
</dbReference>